<evidence type="ECO:0000256" key="4">
    <source>
        <dbReference type="ARBA" id="ARBA00022679"/>
    </source>
</evidence>
<evidence type="ECO:0000313" key="14">
    <source>
        <dbReference type="EMBL" id="GAN80513.1"/>
    </source>
</evidence>
<keyword evidence="7 10" id="KW-0067">ATP-binding</keyword>
<evidence type="ECO:0000256" key="5">
    <source>
        <dbReference type="ARBA" id="ARBA00022694"/>
    </source>
</evidence>
<dbReference type="EMBL" id="BANC01000048">
    <property type="protein sequence ID" value="GAN80513.1"/>
    <property type="molecule type" value="Genomic_DNA"/>
</dbReference>
<dbReference type="AlphaFoldDB" id="A0A0D6PH21"/>
<proteinExistence type="inferred from homology"/>
<evidence type="ECO:0000256" key="3">
    <source>
        <dbReference type="ARBA" id="ARBA00005842"/>
    </source>
</evidence>
<comment type="similarity">
    <text evidence="3 10 13">Belongs to the IPP transferase family.</text>
</comment>
<keyword evidence="15" id="KW-1185">Reference proteome</keyword>
<feature type="site" description="Interaction with substrate tRNA" evidence="10">
    <location>
        <position position="130"/>
    </location>
</feature>
<dbReference type="Proteomes" id="UP000032668">
    <property type="component" value="Unassembled WGS sequence"/>
</dbReference>
<dbReference type="Gene3D" id="3.40.50.300">
    <property type="entry name" value="P-loop containing nucleotide triphosphate hydrolases"/>
    <property type="match status" value="1"/>
</dbReference>
<evidence type="ECO:0000256" key="6">
    <source>
        <dbReference type="ARBA" id="ARBA00022741"/>
    </source>
</evidence>
<evidence type="ECO:0000256" key="1">
    <source>
        <dbReference type="ARBA" id="ARBA00001946"/>
    </source>
</evidence>
<feature type="region of interest" description="Interaction with substrate tRNA" evidence="10">
    <location>
        <begin position="163"/>
        <end position="167"/>
    </location>
</feature>
<evidence type="ECO:0000256" key="11">
    <source>
        <dbReference type="RuleBase" id="RU003783"/>
    </source>
</evidence>
<dbReference type="Gene3D" id="1.10.20.140">
    <property type="match status" value="1"/>
</dbReference>
<organism evidence="14 15">
    <name type="scientific">Acidocella aminolytica 101 = DSM 11237</name>
    <dbReference type="NCBI Taxonomy" id="1120923"/>
    <lineage>
        <taxon>Bacteria</taxon>
        <taxon>Pseudomonadati</taxon>
        <taxon>Pseudomonadota</taxon>
        <taxon>Alphaproteobacteria</taxon>
        <taxon>Acetobacterales</taxon>
        <taxon>Acidocellaceae</taxon>
        <taxon>Acidocella</taxon>
    </lineage>
</organism>
<accession>A0A0D6PH21</accession>
<dbReference type="HAMAP" id="MF_00185">
    <property type="entry name" value="IPP_trans"/>
    <property type="match status" value="1"/>
</dbReference>
<protein>
    <recommendedName>
        <fullName evidence="10">tRNA dimethylallyltransferase</fullName>
        <ecNumber evidence="10">2.5.1.75</ecNumber>
    </recommendedName>
    <alternativeName>
        <fullName evidence="10">Dimethylallyl diphosphate:tRNA dimethylallyltransferase</fullName>
        <shortName evidence="10">DMAPP:tRNA dimethylallyltransferase</shortName>
        <shortName evidence="10">DMATase</shortName>
    </alternativeName>
    <alternativeName>
        <fullName evidence="10">Isopentenyl-diphosphate:tRNA isopentenyltransferase</fullName>
        <shortName evidence="10">IPP transferase</shortName>
        <shortName evidence="10">IPPT</shortName>
        <shortName evidence="10">IPTase</shortName>
    </alternativeName>
</protein>
<dbReference type="NCBIfam" id="TIGR00174">
    <property type="entry name" value="miaA"/>
    <property type="match status" value="1"/>
</dbReference>
<comment type="cofactor">
    <cofactor evidence="1 10">
        <name>Mg(2+)</name>
        <dbReference type="ChEBI" id="CHEBI:18420"/>
    </cofactor>
</comment>
<dbReference type="InterPro" id="IPR018022">
    <property type="entry name" value="IPT"/>
</dbReference>
<comment type="catalytic activity">
    <reaction evidence="9 10 11">
        <text>adenosine(37) in tRNA + dimethylallyl diphosphate = N(6)-dimethylallyladenosine(37) in tRNA + diphosphate</text>
        <dbReference type="Rhea" id="RHEA:26482"/>
        <dbReference type="Rhea" id="RHEA-COMP:10162"/>
        <dbReference type="Rhea" id="RHEA-COMP:10375"/>
        <dbReference type="ChEBI" id="CHEBI:33019"/>
        <dbReference type="ChEBI" id="CHEBI:57623"/>
        <dbReference type="ChEBI" id="CHEBI:74411"/>
        <dbReference type="ChEBI" id="CHEBI:74415"/>
        <dbReference type="EC" id="2.5.1.75"/>
    </reaction>
</comment>
<feature type="binding site" evidence="10">
    <location>
        <begin position="23"/>
        <end position="28"/>
    </location>
    <ligand>
        <name>substrate</name>
    </ligand>
</feature>
<gene>
    <name evidence="10" type="primary">miaA</name>
    <name evidence="14" type="ORF">Aam_049_015</name>
</gene>
<comment type="caution">
    <text evidence="14">The sequence shown here is derived from an EMBL/GenBank/DDBJ whole genome shotgun (WGS) entry which is preliminary data.</text>
</comment>
<dbReference type="RefSeq" id="WP_048878924.1">
    <property type="nucleotide sequence ID" value="NZ_BANC01000048.1"/>
</dbReference>
<evidence type="ECO:0000256" key="10">
    <source>
        <dbReference type="HAMAP-Rule" id="MF_00185"/>
    </source>
</evidence>
<feature type="site" description="Interaction with substrate tRNA" evidence="10">
    <location>
        <position position="108"/>
    </location>
</feature>
<evidence type="ECO:0000256" key="7">
    <source>
        <dbReference type="ARBA" id="ARBA00022840"/>
    </source>
</evidence>
<keyword evidence="5 10" id="KW-0819">tRNA processing</keyword>
<sequence>MDATDRADTAFGQRTALIIAGPTASGKSALALAIAKQFGGTVINADAMQCYRELRVLTARPSPEDETQAPHCLYGVRLADEPANAAWWRLAARAEMESARFPILCGGTGMYFSALVNGIADIPDPGEDARAEARRLLAQIGPEALHAKLDPETAVKLKPGDSQRVARAYEVLLGTGKGLAHWQARPTEKLEGWRLKMILLDPPRPALREAIEIRFETMLDLGALEEAQALLAQNLPPSLPLLRAHGMPELAAYLRGEITLQEAKARAILATSQYTKRQMTWFRHQKLVSKTGMQIIHSRIASDTKFSERIIADFSNFMNSPG</sequence>
<keyword evidence="4 10" id="KW-0808">Transferase</keyword>
<dbReference type="InterPro" id="IPR039657">
    <property type="entry name" value="Dimethylallyltransferase"/>
</dbReference>
<keyword evidence="6 10" id="KW-0547">Nucleotide-binding</keyword>
<name>A0A0D6PH21_9PROT</name>
<evidence type="ECO:0000256" key="12">
    <source>
        <dbReference type="RuleBase" id="RU003784"/>
    </source>
</evidence>
<dbReference type="Pfam" id="PF01715">
    <property type="entry name" value="IPPT"/>
    <property type="match status" value="1"/>
</dbReference>
<comment type="subunit">
    <text evidence="10">Monomer.</text>
</comment>
<dbReference type="EC" id="2.5.1.75" evidence="10"/>
<feature type="binding site" evidence="10">
    <location>
        <begin position="21"/>
        <end position="28"/>
    </location>
    <ligand>
        <name>ATP</name>
        <dbReference type="ChEBI" id="CHEBI:30616"/>
    </ligand>
</feature>
<evidence type="ECO:0000256" key="2">
    <source>
        <dbReference type="ARBA" id="ARBA00003213"/>
    </source>
</evidence>
<reference evidence="14 15" key="1">
    <citation type="submission" date="2012-11" db="EMBL/GenBank/DDBJ databases">
        <title>Whole genome sequence of Acidocella aminolytica 101 = DSM 11237.</title>
        <authorList>
            <person name="Azuma Y."/>
            <person name="Higashiura N."/>
            <person name="Hirakawa H."/>
            <person name="Matsushita K."/>
        </authorList>
    </citation>
    <scope>NUCLEOTIDE SEQUENCE [LARGE SCALE GENOMIC DNA]</scope>
    <source>
        <strain evidence="15">101 / DSM 11237</strain>
    </source>
</reference>
<comment type="caution">
    <text evidence="10">Lacks conserved residue(s) required for the propagation of feature annotation.</text>
</comment>
<dbReference type="SUPFAM" id="SSF52540">
    <property type="entry name" value="P-loop containing nucleoside triphosphate hydrolases"/>
    <property type="match status" value="1"/>
</dbReference>
<dbReference type="OrthoDB" id="9776390at2"/>
<dbReference type="GO" id="GO:0005524">
    <property type="term" value="F:ATP binding"/>
    <property type="evidence" value="ECO:0007669"/>
    <property type="project" value="UniProtKB-UniRule"/>
</dbReference>
<dbReference type="GO" id="GO:0006400">
    <property type="term" value="P:tRNA modification"/>
    <property type="evidence" value="ECO:0007669"/>
    <property type="project" value="TreeGrafter"/>
</dbReference>
<evidence type="ECO:0000256" key="9">
    <source>
        <dbReference type="ARBA" id="ARBA00049563"/>
    </source>
</evidence>
<keyword evidence="8 10" id="KW-0460">Magnesium</keyword>
<evidence type="ECO:0000313" key="15">
    <source>
        <dbReference type="Proteomes" id="UP000032668"/>
    </source>
</evidence>
<dbReference type="PANTHER" id="PTHR11088">
    <property type="entry name" value="TRNA DIMETHYLALLYLTRANSFERASE"/>
    <property type="match status" value="1"/>
</dbReference>
<evidence type="ECO:0000256" key="13">
    <source>
        <dbReference type="RuleBase" id="RU003785"/>
    </source>
</evidence>
<dbReference type="PANTHER" id="PTHR11088:SF60">
    <property type="entry name" value="TRNA DIMETHYLALLYLTRANSFERASE"/>
    <property type="match status" value="1"/>
</dbReference>
<comment type="function">
    <text evidence="2 10 12">Catalyzes the transfer of a dimethylallyl group onto the adenine at position 37 in tRNAs that read codons beginning with uridine, leading to the formation of N6-(dimethylallyl)adenosine (i(6)A).</text>
</comment>
<dbReference type="InterPro" id="IPR027417">
    <property type="entry name" value="P-loop_NTPase"/>
</dbReference>
<evidence type="ECO:0000256" key="8">
    <source>
        <dbReference type="ARBA" id="ARBA00022842"/>
    </source>
</evidence>
<dbReference type="STRING" id="1120923.SAMN02746095_03105"/>
<dbReference type="GO" id="GO:0052381">
    <property type="term" value="F:tRNA dimethylallyltransferase activity"/>
    <property type="evidence" value="ECO:0007669"/>
    <property type="project" value="UniProtKB-UniRule"/>
</dbReference>